<evidence type="ECO:0000256" key="3">
    <source>
        <dbReference type="ARBA" id="ARBA00022884"/>
    </source>
</evidence>
<protein>
    <submittedName>
        <fullName evidence="4">Flagellar biosynthesis repressor FlbT</fullName>
    </submittedName>
</protein>
<organism evidence="4 5">
    <name type="scientific">Sphingomonas qilianensis</name>
    <dbReference type="NCBI Taxonomy" id="1736690"/>
    <lineage>
        <taxon>Bacteria</taxon>
        <taxon>Pseudomonadati</taxon>
        <taxon>Pseudomonadota</taxon>
        <taxon>Alphaproteobacteria</taxon>
        <taxon>Sphingomonadales</taxon>
        <taxon>Sphingomonadaceae</taxon>
        <taxon>Sphingomonas</taxon>
    </lineage>
</organism>
<dbReference type="RefSeq" id="WP_345863937.1">
    <property type="nucleotide sequence ID" value="NZ_JBDIMF010000002.1"/>
</dbReference>
<keyword evidence="3" id="KW-0694">RNA-binding</keyword>
<evidence type="ECO:0000313" key="5">
    <source>
        <dbReference type="Proteomes" id="UP001404104"/>
    </source>
</evidence>
<keyword evidence="4" id="KW-0969">Cilium</keyword>
<evidence type="ECO:0000313" key="4">
    <source>
        <dbReference type="EMBL" id="MEN2786134.1"/>
    </source>
</evidence>
<dbReference type="EMBL" id="JBDIMF010000002">
    <property type="protein sequence ID" value="MEN2786134.1"/>
    <property type="molecule type" value="Genomic_DNA"/>
</dbReference>
<keyword evidence="1" id="KW-0678">Repressor</keyword>
<dbReference type="InterPro" id="IPR009967">
    <property type="entry name" value="Flagellum_FlbT"/>
</dbReference>
<evidence type="ECO:0000256" key="2">
    <source>
        <dbReference type="ARBA" id="ARBA00022795"/>
    </source>
</evidence>
<proteinExistence type="predicted"/>
<accession>A0ABU9XQN5</accession>
<keyword evidence="2" id="KW-1005">Bacterial flagellum biogenesis</keyword>
<dbReference type="Pfam" id="PF07378">
    <property type="entry name" value="FlbT"/>
    <property type="match status" value="1"/>
</dbReference>
<dbReference type="Proteomes" id="UP001404104">
    <property type="component" value="Unassembled WGS sequence"/>
</dbReference>
<sequence>MSLRISLRNGEKCVVNGAVLRSDGRTNLYVENSAAILRGRDVMSPADATTAARQLYLACMMAYIDPAQVARHQQTIIEGVADLLSALESHEAKAVCIAFAGKVAALDFYAALADCRWLIAYETAAIERLAEPTA</sequence>
<name>A0ABU9XQN5_9SPHN</name>
<keyword evidence="5" id="KW-1185">Reference proteome</keyword>
<reference evidence="4 5" key="1">
    <citation type="submission" date="2024-05" db="EMBL/GenBank/DDBJ databases">
        <authorList>
            <person name="Liu Q."/>
            <person name="Xin Y.-H."/>
        </authorList>
    </citation>
    <scope>NUCLEOTIDE SEQUENCE [LARGE SCALE GENOMIC DNA]</scope>
    <source>
        <strain evidence="4 5">CGMCC 1.15349</strain>
    </source>
</reference>
<comment type="caution">
    <text evidence="4">The sequence shown here is derived from an EMBL/GenBank/DDBJ whole genome shotgun (WGS) entry which is preliminary data.</text>
</comment>
<gene>
    <name evidence="4" type="ORF">ABC969_06820</name>
</gene>
<keyword evidence="4" id="KW-0966">Cell projection</keyword>
<keyword evidence="4" id="KW-0282">Flagellum</keyword>
<evidence type="ECO:0000256" key="1">
    <source>
        <dbReference type="ARBA" id="ARBA00022491"/>
    </source>
</evidence>